<dbReference type="EMBL" id="JAPWTJ010000489">
    <property type="protein sequence ID" value="KAJ8977959.1"/>
    <property type="molecule type" value="Genomic_DNA"/>
</dbReference>
<organism evidence="2 3">
    <name type="scientific">Molorchus minor</name>
    <dbReference type="NCBI Taxonomy" id="1323400"/>
    <lineage>
        <taxon>Eukaryota</taxon>
        <taxon>Metazoa</taxon>
        <taxon>Ecdysozoa</taxon>
        <taxon>Arthropoda</taxon>
        <taxon>Hexapoda</taxon>
        <taxon>Insecta</taxon>
        <taxon>Pterygota</taxon>
        <taxon>Neoptera</taxon>
        <taxon>Endopterygota</taxon>
        <taxon>Coleoptera</taxon>
        <taxon>Polyphaga</taxon>
        <taxon>Cucujiformia</taxon>
        <taxon>Chrysomeloidea</taxon>
        <taxon>Cerambycidae</taxon>
        <taxon>Lamiinae</taxon>
        <taxon>Monochamini</taxon>
        <taxon>Molorchus</taxon>
    </lineage>
</organism>
<keyword evidence="1" id="KW-0472">Membrane</keyword>
<comment type="caution">
    <text evidence="2">The sequence shown here is derived from an EMBL/GenBank/DDBJ whole genome shotgun (WGS) entry which is preliminary data.</text>
</comment>
<evidence type="ECO:0000313" key="3">
    <source>
        <dbReference type="Proteomes" id="UP001162164"/>
    </source>
</evidence>
<sequence>MSAIKFKMLKNNDQIKDITMDINLTDMCDYRSTLNTFKKSINTYLTQQVELEKVIGDNEIASDDSDSSEDERGFKRVLTSSDSIEKDTKIPKRSTKYVVALLTIITVMNYMTVSRVLGFSRYYKNSWEK</sequence>
<keyword evidence="3" id="KW-1185">Reference proteome</keyword>
<dbReference type="Proteomes" id="UP001162164">
    <property type="component" value="Unassembled WGS sequence"/>
</dbReference>
<protein>
    <submittedName>
        <fullName evidence="2">Uncharacterized protein</fullName>
    </submittedName>
</protein>
<proteinExistence type="predicted"/>
<name>A0ABQ9JIF9_9CUCU</name>
<evidence type="ECO:0000313" key="2">
    <source>
        <dbReference type="EMBL" id="KAJ8977959.1"/>
    </source>
</evidence>
<evidence type="ECO:0000256" key="1">
    <source>
        <dbReference type="SAM" id="Phobius"/>
    </source>
</evidence>
<keyword evidence="1" id="KW-1133">Transmembrane helix</keyword>
<gene>
    <name evidence="2" type="ORF">NQ317_008151</name>
</gene>
<accession>A0ABQ9JIF9</accession>
<keyword evidence="1" id="KW-0812">Transmembrane</keyword>
<feature type="transmembrane region" description="Helical" evidence="1">
    <location>
        <begin position="97"/>
        <end position="117"/>
    </location>
</feature>
<reference evidence="2" key="1">
    <citation type="journal article" date="2023" name="Insect Mol. Biol.">
        <title>Genome sequencing provides insights into the evolution of gene families encoding plant cell wall-degrading enzymes in longhorned beetles.</title>
        <authorList>
            <person name="Shin N.R."/>
            <person name="Okamura Y."/>
            <person name="Kirsch R."/>
            <person name="Pauchet Y."/>
        </authorList>
    </citation>
    <scope>NUCLEOTIDE SEQUENCE</scope>
    <source>
        <strain evidence="2">MMC_N1</strain>
    </source>
</reference>